<dbReference type="OrthoDB" id="9780160at2"/>
<protein>
    <recommendedName>
        <fullName evidence="2">Multidrug resistance protein NorM</fullName>
    </recommendedName>
    <alternativeName>
        <fullName evidence="11">Multidrug-efflux transporter</fullName>
    </alternativeName>
    <alternativeName>
        <fullName evidence="10">Na(+)/drug antiporter</fullName>
    </alternativeName>
</protein>
<feature type="transmembrane region" description="Helical" evidence="12">
    <location>
        <begin position="136"/>
        <end position="153"/>
    </location>
</feature>
<feature type="transmembrane region" description="Helical" evidence="12">
    <location>
        <begin position="197"/>
        <end position="219"/>
    </location>
</feature>
<gene>
    <name evidence="13" type="ORF">DI392_15995</name>
</gene>
<name>A0A2U3B5V5_9VIBR</name>
<evidence type="ECO:0000256" key="7">
    <source>
        <dbReference type="ARBA" id="ARBA00022989"/>
    </source>
</evidence>
<keyword evidence="6 12" id="KW-0812">Transmembrane</keyword>
<evidence type="ECO:0000313" key="13">
    <source>
        <dbReference type="EMBL" id="PWI32181.1"/>
    </source>
</evidence>
<feature type="transmembrane region" description="Helical" evidence="12">
    <location>
        <begin position="103"/>
        <end position="124"/>
    </location>
</feature>
<dbReference type="GO" id="GO:0015297">
    <property type="term" value="F:antiporter activity"/>
    <property type="evidence" value="ECO:0007669"/>
    <property type="project" value="UniProtKB-KW"/>
</dbReference>
<evidence type="ECO:0000256" key="11">
    <source>
        <dbReference type="ARBA" id="ARBA00031636"/>
    </source>
</evidence>
<feature type="transmembrane region" description="Helical" evidence="12">
    <location>
        <begin position="20"/>
        <end position="41"/>
    </location>
</feature>
<feature type="transmembrane region" description="Helical" evidence="12">
    <location>
        <begin position="61"/>
        <end position="82"/>
    </location>
</feature>
<keyword evidence="4" id="KW-0050">Antiport</keyword>
<keyword evidence="7 12" id="KW-1133">Transmembrane helix</keyword>
<accession>A0A2U3B5V5</accession>
<dbReference type="NCBIfam" id="TIGR00797">
    <property type="entry name" value="matE"/>
    <property type="match status" value="1"/>
</dbReference>
<dbReference type="RefSeq" id="WP_109320706.1">
    <property type="nucleotide sequence ID" value="NZ_QFWT01000010.1"/>
</dbReference>
<feature type="transmembrane region" description="Helical" evidence="12">
    <location>
        <begin position="165"/>
        <end position="185"/>
    </location>
</feature>
<keyword evidence="9 12" id="KW-0472">Membrane</keyword>
<feature type="transmembrane region" description="Helical" evidence="12">
    <location>
        <begin position="240"/>
        <end position="265"/>
    </location>
</feature>
<reference evidence="13 14" key="1">
    <citation type="submission" date="2018-05" db="EMBL/GenBank/DDBJ databases">
        <title>Vibrio limimaris sp. nov., isolated from marine sediment.</title>
        <authorList>
            <person name="Li C.-M."/>
        </authorList>
    </citation>
    <scope>NUCLEOTIDE SEQUENCE [LARGE SCALE GENOMIC DNA]</scope>
    <source>
        <strain evidence="13 14">E4404</strain>
    </source>
</reference>
<dbReference type="GO" id="GO:0006811">
    <property type="term" value="P:monoatomic ion transport"/>
    <property type="evidence" value="ECO:0007669"/>
    <property type="project" value="UniProtKB-KW"/>
</dbReference>
<dbReference type="EMBL" id="QFWT01000010">
    <property type="protein sequence ID" value="PWI32181.1"/>
    <property type="molecule type" value="Genomic_DNA"/>
</dbReference>
<feature type="transmembrane region" description="Helical" evidence="12">
    <location>
        <begin position="358"/>
        <end position="383"/>
    </location>
</feature>
<dbReference type="PANTHER" id="PTHR43298:SF2">
    <property type="entry name" value="FMN_FAD EXPORTER YEEO-RELATED"/>
    <property type="match status" value="1"/>
</dbReference>
<evidence type="ECO:0000256" key="8">
    <source>
        <dbReference type="ARBA" id="ARBA00023065"/>
    </source>
</evidence>
<keyword evidence="5" id="KW-1003">Cell membrane</keyword>
<dbReference type="GO" id="GO:0042910">
    <property type="term" value="F:xenobiotic transmembrane transporter activity"/>
    <property type="evidence" value="ECO:0007669"/>
    <property type="project" value="InterPro"/>
</dbReference>
<dbReference type="GO" id="GO:0005886">
    <property type="term" value="C:plasma membrane"/>
    <property type="evidence" value="ECO:0007669"/>
    <property type="project" value="UniProtKB-SubCell"/>
</dbReference>
<feature type="transmembrane region" description="Helical" evidence="12">
    <location>
        <begin position="320"/>
        <end position="338"/>
    </location>
</feature>
<evidence type="ECO:0000256" key="12">
    <source>
        <dbReference type="SAM" id="Phobius"/>
    </source>
</evidence>
<keyword evidence="14" id="KW-1185">Reference proteome</keyword>
<keyword evidence="3" id="KW-0813">Transport</keyword>
<organism evidence="13 14">
    <name type="scientific">Vibrio albus</name>
    <dbReference type="NCBI Taxonomy" id="2200953"/>
    <lineage>
        <taxon>Bacteria</taxon>
        <taxon>Pseudomonadati</taxon>
        <taxon>Pseudomonadota</taxon>
        <taxon>Gammaproteobacteria</taxon>
        <taxon>Vibrionales</taxon>
        <taxon>Vibrionaceae</taxon>
        <taxon>Vibrio</taxon>
    </lineage>
</organism>
<comment type="subcellular location">
    <subcellularLocation>
        <location evidence="1">Cell inner membrane</location>
        <topology evidence="1">Multi-pass membrane protein</topology>
    </subcellularLocation>
</comment>
<sequence>MTVYTAPTTSSHLLTRVAKLAFPVALQSALVAILALADVLMVSDFGKEATAAVGIASKWHFVAIMIMAGLATSNGVLVSQYWGREDKSSAKTVSLQAMKLGSAIILPVTLLITLLSDSIMLLQTSDLQVISLGSQYLWYSFPVLILTHLVIVIESSLRSSNDAVLPLLVGAITIVINIGLNFWLIKGGLGIEAMGVSGAALATTISRVIQITILYLTLWQRRHWLIVTPTLANGSKLWKSYSSLALTNAANALLWAIGTLTYQMIFGHLGTTELAVFSMLGPFEALCYSAFMGISVACSVLLGQSLGRDEFAQAQDMTKLFLRYVLIFGLVLGSLLLAGRETLIDWLNLSSPELYSLALPAISILCCGIWLRMLNMIIINGILRAGGENLFCIRMDFIAMWVIGIPLTTYGAFIGEWGFKWVYVLMLSEEIVKFSLCFHRYLQRKWMNNLTLQHS</sequence>
<evidence type="ECO:0000256" key="1">
    <source>
        <dbReference type="ARBA" id="ARBA00004429"/>
    </source>
</evidence>
<evidence type="ECO:0000256" key="6">
    <source>
        <dbReference type="ARBA" id="ARBA00022692"/>
    </source>
</evidence>
<evidence type="ECO:0000313" key="14">
    <source>
        <dbReference type="Proteomes" id="UP000245362"/>
    </source>
</evidence>
<dbReference type="InterPro" id="IPR002528">
    <property type="entry name" value="MATE_fam"/>
</dbReference>
<proteinExistence type="predicted"/>
<comment type="caution">
    <text evidence="13">The sequence shown here is derived from an EMBL/GenBank/DDBJ whole genome shotgun (WGS) entry which is preliminary data.</text>
</comment>
<dbReference type="Proteomes" id="UP000245362">
    <property type="component" value="Unassembled WGS sequence"/>
</dbReference>
<feature type="transmembrane region" description="Helical" evidence="12">
    <location>
        <begin position="285"/>
        <end position="308"/>
    </location>
</feature>
<dbReference type="PIRSF" id="PIRSF006603">
    <property type="entry name" value="DinF"/>
    <property type="match status" value="1"/>
</dbReference>
<feature type="transmembrane region" description="Helical" evidence="12">
    <location>
        <begin position="395"/>
        <end position="415"/>
    </location>
</feature>
<dbReference type="InterPro" id="IPR050222">
    <property type="entry name" value="MATE_MdtK"/>
</dbReference>
<evidence type="ECO:0000256" key="5">
    <source>
        <dbReference type="ARBA" id="ARBA00022475"/>
    </source>
</evidence>
<keyword evidence="8" id="KW-0406">Ion transport</keyword>
<evidence type="ECO:0000256" key="4">
    <source>
        <dbReference type="ARBA" id="ARBA00022449"/>
    </source>
</evidence>
<evidence type="ECO:0000256" key="9">
    <source>
        <dbReference type="ARBA" id="ARBA00023136"/>
    </source>
</evidence>
<dbReference type="PANTHER" id="PTHR43298">
    <property type="entry name" value="MULTIDRUG RESISTANCE PROTEIN NORM-RELATED"/>
    <property type="match status" value="1"/>
</dbReference>
<dbReference type="InterPro" id="IPR048279">
    <property type="entry name" value="MdtK-like"/>
</dbReference>
<dbReference type="Pfam" id="PF01554">
    <property type="entry name" value="MatE"/>
    <property type="match status" value="2"/>
</dbReference>
<dbReference type="AlphaFoldDB" id="A0A2U3B5V5"/>
<evidence type="ECO:0000256" key="2">
    <source>
        <dbReference type="ARBA" id="ARBA00013489"/>
    </source>
</evidence>
<evidence type="ECO:0000256" key="3">
    <source>
        <dbReference type="ARBA" id="ARBA00022448"/>
    </source>
</evidence>
<evidence type="ECO:0000256" key="10">
    <source>
        <dbReference type="ARBA" id="ARBA00030855"/>
    </source>
</evidence>